<organism evidence="1 2">
    <name type="scientific">Gordonia westfalica</name>
    <dbReference type="NCBI Taxonomy" id="158898"/>
    <lineage>
        <taxon>Bacteria</taxon>
        <taxon>Bacillati</taxon>
        <taxon>Actinomycetota</taxon>
        <taxon>Actinomycetes</taxon>
        <taxon>Mycobacteriales</taxon>
        <taxon>Gordoniaceae</taxon>
        <taxon>Gordonia</taxon>
    </lineage>
</organism>
<evidence type="ECO:0000313" key="2">
    <source>
        <dbReference type="Proteomes" id="UP001265083"/>
    </source>
</evidence>
<accession>A0ABU2GTW9</accession>
<keyword evidence="2" id="KW-1185">Reference proteome</keyword>
<reference evidence="1 2" key="1">
    <citation type="submission" date="2023-08" db="EMBL/GenBank/DDBJ databases">
        <title>Bioegradation of LLDPE and BLDPE plastic by marine bacteria from coast plastic debris.</title>
        <authorList>
            <person name="Rong Z."/>
        </authorList>
    </citation>
    <scope>NUCLEOTIDE SEQUENCE [LARGE SCALE GENOMIC DNA]</scope>
    <source>
        <strain evidence="1 2">Z-2</strain>
    </source>
</reference>
<sequence length="120" mass="12958">MSDVTGRPLSTNEHDLIQAMIAVLPPKIADQLGCQLETAHTNDSASSLQLSLATSDDVERTDIKDGPIDVVARVFVNGDYQGELLVFVTAGKLSLLEYARVTDTKPTTLPHLESVQIEPV</sequence>
<comment type="caution">
    <text evidence="1">The sequence shown here is derived from an EMBL/GenBank/DDBJ whole genome shotgun (WGS) entry which is preliminary data.</text>
</comment>
<dbReference type="Proteomes" id="UP001265083">
    <property type="component" value="Unassembled WGS sequence"/>
</dbReference>
<evidence type="ECO:0000313" key="1">
    <source>
        <dbReference type="EMBL" id="MDS1114898.1"/>
    </source>
</evidence>
<gene>
    <name evidence="1" type="ORF">RD149_14085</name>
</gene>
<dbReference type="RefSeq" id="WP_310950955.1">
    <property type="nucleotide sequence ID" value="NZ_JAVLUS010000010.1"/>
</dbReference>
<proteinExistence type="predicted"/>
<dbReference type="EMBL" id="JAVLUS010000010">
    <property type="protein sequence ID" value="MDS1114898.1"/>
    <property type="molecule type" value="Genomic_DNA"/>
</dbReference>
<name>A0ABU2GTW9_9ACTN</name>
<protein>
    <submittedName>
        <fullName evidence="1">Uncharacterized protein</fullName>
    </submittedName>
</protein>